<dbReference type="PANTHER" id="PTHR22706:SF1">
    <property type="entry name" value="ASSEMBLY FACTOR FOR SPINDLE MICROTUBULES"/>
    <property type="match status" value="1"/>
</dbReference>
<dbReference type="SMART" id="SM00015">
    <property type="entry name" value="IQ"/>
    <property type="match status" value="15"/>
</dbReference>
<dbReference type="CDD" id="cd21223">
    <property type="entry name" value="CH_ASPM_rpt1"/>
    <property type="match status" value="1"/>
</dbReference>
<dbReference type="SUPFAM" id="SSF48371">
    <property type="entry name" value="ARM repeat"/>
    <property type="match status" value="1"/>
</dbReference>
<dbReference type="SMART" id="SM00185">
    <property type="entry name" value="ARM"/>
    <property type="match status" value="1"/>
</dbReference>
<dbReference type="GO" id="GO:0051295">
    <property type="term" value="P:establishment of meiotic spindle localization"/>
    <property type="evidence" value="ECO:0007669"/>
    <property type="project" value="TreeGrafter"/>
</dbReference>
<dbReference type="InterPro" id="IPR001715">
    <property type="entry name" value="CH_dom"/>
</dbReference>
<dbReference type="EMBL" id="JAXIOK010000014">
    <property type="protein sequence ID" value="KAK4755067.1"/>
    <property type="molecule type" value="Genomic_DNA"/>
</dbReference>
<feature type="repeat" description="ARM" evidence="5">
    <location>
        <begin position="1344"/>
        <end position="1377"/>
    </location>
</feature>
<dbReference type="PROSITE" id="PS50176">
    <property type="entry name" value="ARM_REPEAT"/>
    <property type="match status" value="1"/>
</dbReference>
<dbReference type="InterPro" id="IPR000048">
    <property type="entry name" value="IQ_motif_EF-hand-BS"/>
</dbReference>
<organism evidence="8 9">
    <name type="scientific">Trapa incisa</name>
    <dbReference type="NCBI Taxonomy" id="236973"/>
    <lineage>
        <taxon>Eukaryota</taxon>
        <taxon>Viridiplantae</taxon>
        <taxon>Streptophyta</taxon>
        <taxon>Embryophyta</taxon>
        <taxon>Tracheophyta</taxon>
        <taxon>Spermatophyta</taxon>
        <taxon>Magnoliopsida</taxon>
        <taxon>eudicotyledons</taxon>
        <taxon>Gunneridae</taxon>
        <taxon>Pentapetalae</taxon>
        <taxon>rosids</taxon>
        <taxon>malvids</taxon>
        <taxon>Myrtales</taxon>
        <taxon>Lythraceae</taxon>
        <taxon>Trapa</taxon>
    </lineage>
</organism>
<keyword evidence="4" id="KW-0112">Calmodulin-binding</keyword>
<reference evidence="8 9" key="1">
    <citation type="journal article" date="2023" name="Hortic Res">
        <title>Pangenome of water caltrop reveals structural variations and asymmetric subgenome divergence after allopolyploidization.</title>
        <authorList>
            <person name="Zhang X."/>
            <person name="Chen Y."/>
            <person name="Wang L."/>
            <person name="Yuan Y."/>
            <person name="Fang M."/>
            <person name="Shi L."/>
            <person name="Lu R."/>
            <person name="Comes H.P."/>
            <person name="Ma Y."/>
            <person name="Chen Y."/>
            <person name="Huang G."/>
            <person name="Zhou Y."/>
            <person name="Zheng Z."/>
            <person name="Qiu Y."/>
        </authorList>
    </citation>
    <scope>NUCLEOTIDE SEQUENCE [LARGE SCALE GENOMIC DNA]</scope>
    <source>
        <tissue evidence="8">Roots</tissue>
    </source>
</reference>
<dbReference type="SUPFAM" id="SSF47576">
    <property type="entry name" value="Calponin-homology domain, CH-domain"/>
    <property type="match status" value="1"/>
</dbReference>
<evidence type="ECO:0000259" key="7">
    <source>
        <dbReference type="PROSITE" id="PS50021"/>
    </source>
</evidence>
<dbReference type="GO" id="GO:0005516">
    <property type="term" value="F:calmodulin binding"/>
    <property type="evidence" value="ECO:0007669"/>
    <property type="project" value="UniProtKB-KW"/>
</dbReference>
<dbReference type="SUPFAM" id="SSF52540">
    <property type="entry name" value="P-loop containing nucleoside triphosphate hydrolases"/>
    <property type="match status" value="4"/>
</dbReference>
<feature type="region of interest" description="Disordered" evidence="6">
    <location>
        <begin position="1"/>
        <end position="46"/>
    </location>
</feature>
<dbReference type="InterPro" id="IPR011989">
    <property type="entry name" value="ARM-like"/>
</dbReference>
<dbReference type="Pfam" id="PF00307">
    <property type="entry name" value="CH"/>
    <property type="match status" value="1"/>
</dbReference>
<dbReference type="Pfam" id="PF00612">
    <property type="entry name" value="IQ"/>
    <property type="match status" value="12"/>
</dbReference>
<feature type="region of interest" description="Disordered" evidence="6">
    <location>
        <begin position="686"/>
        <end position="705"/>
    </location>
</feature>
<evidence type="ECO:0000256" key="1">
    <source>
        <dbReference type="ARBA" id="ARBA00004496"/>
    </source>
</evidence>
<evidence type="ECO:0000313" key="9">
    <source>
        <dbReference type="Proteomes" id="UP001345219"/>
    </source>
</evidence>
<dbReference type="GO" id="GO:0000922">
    <property type="term" value="C:spindle pole"/>
    <property type="evidence" value="ECO:0007669"/>
    <property type="project" value="TreeGrafter"/>
</dbReference>
<dbReference type="PROSITE" id="PS50096">
    <property type="entry name" value="IQ"/>
    <property type="match status" value="12"/>
</dbReference>
<dbReference type="InterPro" id="IPR036872">
    <property type="entry name" value="CH_dom_sf"/>
</dbReference>
<keyword evidence="9" id="KW-1185">Reference proteome</keyword>
<evidence type="ECO:0000256" key="3">
    <source>
        <dbReference type="ARBA" id="ARBA00022737"/>
    </source>
</evidence>
<evidence type="ECO:0000256" key="6">
    <source>
        <dbReference type="SAM" id="MobiDB-lite"/>
    </source>
</evidence>
<dbReference type="GO" id="GO:0007051">
    <property type="term" value="P:spindle organization"/>
    <property type="evidence" value="ECO:0007669"/>
    <property type="project" value="TreeGrafter"/>
</dbReference>
<accession>A0AAN7JXR8</accession>
<dbReference type="InterPro" id="IPR016024">
    <property type="entry name" value="ARM-type_fold"/>
</dbReference>
<dbReference type="InterPro" id="IPR027417">
    <property type="entry name" value="P-loop_NTPase"/>
</dbReference>
<dbReference type="CDD" id="cd23767">
    <property type="entry name" value="IQCD"/>
    <property type="match status" value="1"/>
</dbReference>
<dbReference type="Proteomes" id="UP001345219">
    <property type="component" value="Chromosome 8"/>
</dbReference>
<name>A0AAN7JXR8_9MYRT</name>
<comment type="caution">
    <text evidence="8">The sequence shown here is derived from an EMBL/GenBank/DDBJ whole genome shotgun (WGS) entry which is preliminary data.</text>
</comment>
<dbReference type="Gene3D" id="1.10.418.10">
    <property type="entry name" value="Calponin-like domain"/>
    <property type="match status" value="2"/>
</dbReference>
<dbReference type="GO" id="GO:0000278">
    <property type="term" value="P:mitotic cell cycle"/>
    <property type="evidence" value="ECO:0007669"/>
    <property type="project" value="TreeGrafter"/>
</dbReference>
<evidence type="ECO:0000313" key="8">
    <source>
        <dbReference type="EMBL" id="KAK4755067.1"/>
    </source>
</evidence>
<feature type="region of interest" description="Disordered" evidence="6">
    <location>
        <begin position="122"/>
        <end position="157"/>
    </location>
</feature>
<protein>
    <recommendedName>
        <fullName evidence="7">Calponin-homology (CH) domain-containing protein</fullName>
    </recommendedName>
</protein>
<dbReference type="InterPro" id="IPR051185">
    <property type="entry name" value="ASPM"/>
</dbReference>
<dbReference type="Gene3D" id="1.20.5.190">
    <property type="match status" value="8"/>
</dbReference>
<feature type="compositionally biased region" description="Basic and acidic residues" evidence="6">
    <location>
        <begin position="694"/>
        <end position="705"/>
    </location>
</feature>
<evidence type="ECO:0000256" key="2">
    <source>
        <dbReference type="ARBA" id="ARBA00022490"/>
    </source>
</evidence>
<proteinExistence type="predicted"/>
<evidence type="ECO:0000256" key="4">
    <source>
        <dbReference type="ARBA" id="ARBA00022860"/>
    </source>
</evidence>
<sequence length="1482" mass="170190">MDPFQPSSSSSSSMLLKDISNFKTPRRPSSHFKNEASRFNFDSPDPRFFTASKQTPCTAYSSRRTPARSTAAARRLKAFEIEQSRSSRKVQLQKQRSLKILSKSLAAWLNFLFENPRSCGFPGQDDNMSPSGNGKRDAGPRQGVGPENTWRSPKRQRDMVWKVPEEIKNGGGGRHAGFLSSEFVKLRESLKDVCNFDDLAERMSVYLSLSCCRDIFNVMTQVVKNIDDGRLKMKAHCPIVTDFGMKEKAMKILFSYNPVWLRIGLYILLGGDSLLTNEDVDSDKDIAFLKLVTEKQLFSHVELAKTYSYNKKVEGLYRPGYYECLGNIILKRFLLLVLILDRAKSRSSLPLKYGIDGVDGGSPLLFVVGSRIKSSSEMIKDFLSTDVMHGEGNFIAHLVTIGFKVSHHQCPTVEYEFKLVDILEDLQDGVRLCRAIQLLKQDPSILMKLMVPSDTNKKNLANCSIALQYLKKFGVPLYDDDEMEIVADDIANGDKELTLSLVWNMFVHLQIPLLLDAKVLAAEVDRISGVTVDISLVTSFTSVDLLLHWIQAICNNYDLKIENTNSLTDGKAIWCLLDHYFRKELSCSCAPKGSKGEESIMSASDYPDAVHNFVLSQRLTALLGDFPEVLETGDIIEQHGVCNGRSVLLLLAFLASHLVMKNYTDRLNFHKILGCTCQTTGRRLSNLEESSSSSKEKLSLGDSARRSNEEAAKKFKEIQAWWQEMADRSFKSISKTNGCISSDLSSSDGSKNIQKEFAAQVIQSHYRGYRDRHKFMKMRTAVSVLQNAIQVWLLVRKKTLERSSLQNNAALRIQLAWKNFVLKKSLMVQHFAATSIQRHVRGWLTRRTSLVQMKAAIKIQTNFRGWLMRRTYLVQKKAAIKIQTSFCGWLIRRTYLVHVKAALKIQTNFRRHKSQQLFQARVAAERSAILLQSHTRRWMVQRNFLLIRHHVVRIQSHFRGWLRRRDFLLQREAAITIQSSIRQTMFSILFQNQRKTAIKIQHYSLQNGAALRIQHAWKNFIIKRPLMVQHFAATSIQRHVRGWLMRRTSLVQTKAAIKIQANFRGWLMSRTYLIQKKAVIKIQTNFRRLKSGRLFQARVAAARSAILLQSHTRRWMAQRNFLAIRYHVVRIQSYVRGWLRRREFLLQREAAITLQSSIRQTMLSILSQNQTKTAIMIKHLANGQTSDNSLLGPSATLTSSNSCPSSEEMQLILPYILKLQRWWRNNLLLRQQTKSAVTVQAYARRWLARRKASREWQRVVLIQSCWKGYLARKEARGQIVDLRQRMKRTAANIDDSMRLINRLALALSELLNLRSVSSILHTCATLENATRHSQKCCEKIVEAGAIDKLLKLICSMTRSIPDQEVLKHTVSTLRNLARYPHLLEVLIDSHRSMETIFREMLRNKEEGYFIASELLRKVCSHPRGAEIVRRCPALVKRLHSLVEELTRKSDMEKRNPRSLATRENTERRLKEATRLLKLMYNS</sequence>
<evidence type="ECO:0000256" key="5">
    <source>
        <dbReference type="PROSITE-ProRule" id="PRU00259"/>
    </source>
</evidence>
<gene>
    <name evidence="8" type="ORF">SAY87_008824</name>
</gene>
<dbReference type="InterPro" id="IPR000225">
    <property type="entry name" value="Armadillo"/>
</dbReference>
<feature type="domain" description="Calponin-homology (CH)" evidence="7">
    <location>
        <begin position="388"/>
        <end position="510"/>
    </location>
</feature>
<dbReference type="PROSITE" id="PS50021">
    <property type="entry name" value="CH"/>
    <property type="match status" value="1"/>
</dbReference>
<keyword evidence="2" id="KW-0963">Cytoplasm</keyword>
<keyword evidence="3" id="KW-0677">Repeat</keyword>
<dbReference type="PANTHER" id="PTHR22706">
    <property type="entry name" value="ASSEMBLY FACTOR FOR SPINDLE MICROTUBULES"/>
    <property type="match status" value="1"/>
</dbReference>
<dbReference type="GO" id="GO:0005737">
    <property type="term" value="C:cytoplasm"/>
    <property type="evidence" value="ECO:0007669"/>
    <property type="project" value="UniProtKB-SubCell"/>
</dbReference>
<dbReference type="Gene3D" id="1.25.10.10">
    <property type="entry name" value="Leucine-rich Repeat Variant"/>
    <property type="match status" value="1"/>
</dbReference>
<comment type="subcellular location">
    <subcellularLocation>
        <location evidence="1">Cytoplasm</location>
    </subcellularLocation>
</comment>